<dbReference type="AlphaFoldDB" id="A0A4P9Z084"/>
<accession>A0A4P9Z084</accession>
<dbReference type="Gene3D" id="2.30.42.10">
    <property type="match status" value="2"/>
</dbReference>
<evidence type="ECO:0000259" key="1">
    <source>
        <dbReference type="SMART" id="SM00228"/>
    </source>
</evidence>
<dbReference type="Proteomes" id="UP000278143">
    <property type="component" value="Unassembled WGS sequence"/>
</dbReference>
<dbReference type="PANTHER" id="PTHR46366:SF1">
    <property type="entry name" value="PDZ DOMAIN-CONTAINING PROTEIN C1685.05"/>
    <property type="match status" value="1"/>
</dbReference>
<sequence length="304" mass="33466">MDRWDANASGVLCNKDGKVRALWINYSSQNDKNKDIGFMSGLASRHVIPLVNDLKQGKPVKLRAVTGIEFWTMRIAAARTLGLGADWVHRVEASNQHRHTLLYVLNILAADSPAAQVLQVGDIILEMDGKMITSMDELDIAYDRESVDMTIFRSGKELSVQVPTTALVGNETDRVIGWAGALIQVPYAAVLEQVKRIPSGVYVSCTLYGAPANTYDLKPGVWITEVDGQPVDSLDSFMEAVKASEQRTQSEGGSASGGSYIRLTTVSRAEITGVLSLRPDPHYWPTFQLIKDDEAVCGWRCEYM</sequence>
<dbReference type="Pfam" id="PF12812">
    <property type="entry name" value="PDZ_1"/>
    <property type="match status" value="1"/>
</dbReference>
<feature type="domain" description="PDZ" evidence="1">
    <location>
        <begin position="177"/>
        <end position="269"/>
    </location>
</feature>
<proteinExistence type="predicted"/>
<dbReference type="EMBL" id="KZ989606">
    <property type="protein sequence ID" value="RKP25816.1"/>
    <property type="molecule type" value="Genomic_DNA"/>
</dbReference>
<dbReference type="SMART" id="SM00228">
    <property type="entry name" value="PDZ"/>
    <property type="match status" value="2"/>
</dbReference>
<reference evidence="3" key="1">
    <citation type="journal article" date="2018" name="Nat. Microbiol.">
        <title>Leveraging single-cell genomics to expand the fungal tree of life.</title>
        <authorList>
            <person name="Ahrendt S.R."/>
            <person name="Quandt C.A."/>
            <person name="Ciobanu D."/>
            <person name="Clum A."/>
            <person name="Salamov A."/>
            <person name="Andreopoulos B."/>
            <person name="Cheng J.F."/>
            <person name="Woyke T."/>
            <person name="Pelin A."/>
            <person name="Henrissat B."/>
            <person name="Reynolds N.K."/>
            <person name="Benny G.L."/>
            <person name="Smith M.E."/>
            <person name="James T.Y."/>
            <person name="Grigoriev I.V."/>
        </authorList>
    </citation>
    <scope>NUCLEOTIDE SEQUENCE [LARGE SCALE GENOMIC DNA]</scope>
    <source>
        <strain evidence="3">Benny S71-1</strain>
    </source>
</reference>
<dbReference type="InterPro" id="IPR025926">
    <property type="entry name" value="PDZ-like_dom"/>
</dbReference>
<evidence type="ECO:0000313" key="3">
    <source>
        <dbReference type="Proteomes" id="UP000278143"/>
    </source>
</evidence>
<dbReference type="InterPro" id="IPR036034">
    <property type="entry name" value="PDZ_sf"/>
</dbReference>
<evidence type="ECO:0000313" key="2">
    <source>
        <dbReference type="EMBL" id="RKP25816.1"/>
    </source>
</evidence>
<organism evidence="2 3">
    <name type="scientific">Syncephalis pseudoplumigaleata</name>
    <dbReference type="NCBI Taxonomy" id="1712513"/>
    <lineage>
        <taxon>Eukaryota</taxon>
        <taxon>Fungi</taxon>
        <taxon>Fungi incertae sedis</taxon>
        <taxon>Zoopagomycota</taxon>
        <taxon>Zoopagomycotina</taxon>
        <taxon>Zoopagomycetes</taxon>
        <taxon>Zoopagales</taxon>
        <taxon>Piptocephalidaceae</taxon>
        <taxon>Syncephalis</taxon>
    </lineage>
</organism>
<dbReference type="OrthoDB" id="4217619at2759"/>
<gene>
    <name evidence="2" type="ORF">SYNPS1DRAFT_28462</name>
</gene>
<feature type="domain" description="PDZ" evidence="1">
    <location>
        <begin position="69"/>
        <end position="155"/>
    </location>
</feature>
<dbReference type="SUPFAM" id="SSF50156">
    <property type="entry name" value="PDZ domain-like"/>
    <property type="match status" value="2"/>
</dbReference>
<dbReference type="Pfam" id="PF00595">
    <property type="entry name" value="PDZ"/>
    <property type="match status" value="1"/>
</dbReference>
<dbReference type="PANTHER" id="PTHR46366">
    <property type="entry name" value="PRO-APOPTOTIC SERINE PROTEASE NMA111"/>
    <property type="match status" value="1"/>
</dbReference>
<keyword evidence="3" id="KW-1185">Reference proteome</keyword>
<protein>
    <recommendedName>
        <fullName evidence="1">PDZ domain-containing protein</fullName>
    </recommendedName>
</protein>
<dbReference type="InterPro" id="IPR001478">
    <property type="entry name" value="PDZ"/>
</dbReference>
<name>A0A4P9Z084_9FUNG</name>